<keyword evidence="10" id="KW-0975">Bacterial flagellum</keyword>
<feature type="transmembrane region" description="Helical" evidence="12">
    <location>
        <begin position="209"/>
        <end position="231"/>
    </location>
</feature>
<dbReference type="GO" id="GO:0005886">
    <property type="term" value="C:plasma membrane"/>
    <property type="evidence" value="ECO:0007669"/>
    <property type="project" value="UniProtKB-SubCell"/>
</dbReference>
<dbReference type="PRINTS" id="PR01302">
    <property type="entry name" value="TYPE3IMPPROT"/>
</dbReference>
<evidence type="ECO:0000256" key="12">
    <source>
        <dbReference type="RuleBase" id="RU362069"/>
    </source>
</evidence>
<evidence type="ECO:0000256" key="5">
    <source>
        <dbReference type="ARBA" id="ARBA00022692"/>
    </source>
</evidence>
<dbReference type="InterPro" id="IPR005837">
    <property type="entry name" value="FliP"/>
</dbReference>
<dbReference type="GO" id="GO:0009306">
    <property type="term" value="P:protein secretion"/>
    <property type="evidence" value="ECO:0007669"/>
    <property type="project" value="UniProtKB-UniRule"/>
</dbReference>
<dbReference type="EMBL" id="AY728028">
    <property type="protein sequence ID" value="AAV68366.1"/>
    <property type="molecule type" value="Genomic_DNA"/>
</dbReference>
<feature type="region of interest" description="Disordered" evidence="13">
    <location>
        <begin position="1"/>
        <end position="20"/>
    </location>
</feature>
<evidence type="ECO:0000313" key="14">
    <source>
        <dbReference type="EMBL" id="AAV68366.1"/>
    </source>
</evidence>
<evidence type="ECO:0000256" key="6">
    <source>
        <dbReference type="ARBA" id="ARBA00022795"/>
    </source>
</evidence>
<keyword evidence="8 12" id="KW-1133">Transmembrane helix</keyword>
<keyword evidence="11 12" id="KW-1006">Bacterial flagellum protein export</keyword>
<evidence type="ECO:0000256" key="8">
    <source>
        <dbReference type="ARBA" id="ARBA00022989"/>
    </source>
</evidence>
<evidence type="ECO:0000256" key="2">
    <source>
        <dbReference type="ARBA" id="ARBA00021714"/>
    </source>
</evidence>
<reference evidence="14" key="1">
    <citation type="journal article" date="2006" name="Biochimie">
        <title>Identification of genes and proteins involved in the pleiotropic response to arsenic stress in Caenibacter arsenoxydans, a metalloresistant beta-proteobacterium with an unsequenced genome.</title>
        <authorList>
            <person name="Carapito C."/>
            <person name="Muller D."/>
            <person name="Turlin E."/>
            <person name="Koechler S."/>
            <person name="Danchin A."/>
            <person name="Van Dorsselaer A."/>
            <person name="Leize-Wagner E."/>
            <person name="Bertin P.N."/>
            <person name="Lett M.C."/>
        </authorList>
    </citation>
    <scope>NUCLEOTIDE SEQUENCE</scope>
    <source>
        <strain evidence="14">ULPAs1</strain>
    </source>
</reference>
<dbReference type="NCBIfam" id="TIGR01103">
    <property type="entry name" value="fliP"/>
    <property type="match status" value="1"/>
</dbReference>
<evidence type="ECO:0000256" key="1">
    <source>
        <dbReference type="ARBA" id="ARBA00006257"/>
    </source>
</evidence>
<accession>Q5QCQ6</accession>
<sequence>MHRQRRIFPAGSRKQSKNAMSNSTLPLLRRCLPLLLLVLPMAAMAQQAGLPALTSTPTPGGGQTYSLSLQTLLLLTGLSFLPAVLLMMTSFTRIIIVLSLLRQALGTQSSPPNQVIIGLSLFLTLFVMSPVLDKIYVDAYQPFSANKIQMGEALDKAVAPLKTFMIKQTRESDLALYVKMSKGPELQGPEDIPLRILVPAFITSELKTAFQISFAIFIPFLIIDMVVASVLMSMGMMMVSPAIVALPFKLMLFVLVDGWQLLIGSLAQSFY</sequence>
<dbReference type="InterPro" id="IPR005838">
    <property type="entry name" value="T3SS_IM_P"/>
</dbReference>
<evidence type="ECO:0000256" key="4">
    <source>
        <dbReference type="ARBA" id="ARBA00022475"/>
    </source>
</evidence>
<feature type="transmembrane region" description="Helical" evidence="12">
    <location>
        <begin position="243"/>
        <end position="263"/>
    </location>
</feature>
<comment type="similarity">
    <text evidence="1 12">Belongs to the FliP/MopC/SpaP family.</text>
</comment>
<keyword evidence="7 12" id="KW-0653">Protein transport</keyword>
<comment type="function">
    <text evidence="12">Plays a role in the flagellum-specific transport system.</text>
</comment>
<dbReference type="Pfam" id="PF00813">
    <property type="entry name" value="FliP"/>
    <property type="match status" value="1"/>
</dbReference>
<keyword evidence="4 12" id="KW-1003">Cell membrane</keyword>
<dbReference type="PANTHER" id="PTHR30587:SF0">
    <property type="entry name" value="FLAGELLAR BIOSYNTHETIC PROTEIN FLIP"/>
    <property type="match status" value="1"/>
</dbReference>
<dbReference type="GO" id="GO:0009425">
    <property type="term" value="C:bacterial-type flagellum basal body"/>
    <property type="evidence" value="ECO:0007669"/>
    <property type="project" value="UniProtKB-SubCell"/>
</dbReference>
<name>Q5QCQ6_HERAR</name>
<evidence type="ECO:0000256" key="11">
    <source>
        <dbReference type="ARBA" id="ARBA00023225"/>
    </source>
</evidence>
<dbReference type="PANTHER" id="PTHR30587">
    <property type="entry name" value="FLAGELLAR BIOSYNTHETIC PROTEIN FLIP"/>
    <property type="match status" value="1"/>
</dbReference>
<keyword evidence="9 12" id="KW-0472">Membrane</keyword>
<dbReference type="NCBIfam" id="NF009438">
    <property type="entry name" value="PRK12797.1"/>
    <property type="match status" value="1"/>
</dbReference>
<evidence type="ECO:0000256" key="9">
    <source>
        <dbReference type="ARBA" id="ARBA00023136"/>
    </source>
</evidence>
<dbReference type="AlphaFoldDB" id="Q5QCQ6"/>
<dbReference type="PRINTS" id="PR00951">
    <property type="entry name" value="FLGBIOSNFLIP"/>
</dbReference>
<evidence type="ECO:0000256" key="10">
    <source>
        <dbReference type="ARBA" id="ARBA00023143"/>
    </source>
</evidence>
<dbReference type="PROSITE" id="PS01061">
    <property type="entry name" value="FLIP_2"/>
    <property type="match status" value="1"/>
</dbReference>
<feature type="transmembrane region" description="Helical" evidence="12">
    <location>
        <begin position="113"/>
        <end position="132"/>
    </location>
</feature>
<evidence type="ECO:0000256" key="3">
    <source>
        <dbReference type="ARBA" id="ARBA00022448"/>
    </source>
</evidence>
<dbReference type="GO" id="GO:0044781">
    <property type="term" value="P:bacterial-type flagellum organization"/>
    <property type="evidence" value="ECO:0007669"/>
    <property type="project" value="UniProtKB-UniRule"/>
</dbReference>
<keyword evidence="3 12" id="KW-0813">Transport</keyword>
<protein>
    <recommendedName>
        <fullName evidence="2 12">Flagellar biosynthetic protein FliP</fullName>
    </recommendedName>
</protein>
<proteinExistence type="inferred from homology"/>
<keyword evidence="5 12" id="KW-0812">Transmembrane</keyword>
<keyword evidence="6 12" id="KW-1005">Bacterial flagellum biogenesis</keyword>
<feature type="transmembrane region" description="Helical" evidence="12">
    <location>
        <begin position="71"/>
        <end position="101"/>
    </location>
</feature>
<evidence type="ECO:0000256" key="13">
    <source>
        <dbReference type="SAM" id="MobiDB-lite"/>
    </source>
</evidence>
<gene>
    <name evidence="12 14" type="primary">fliP</name>
</gene>
<comment type="subcellular location">
    <subcellularLocation>
        <location evidence="12">Cell membrane</location>
        <topology evidence="12">Multi-pass membrane protein</topology>
    </subcellularLocation>
    <subcellularLocation>
        <location evidence="12">Bacterial flagellum basal body</location>
    </subcellularLocation>
</comment>
<evidence type="ECO:0000256" key="7">
    <source>
        <dbReference type="ARBA" id="ARBA00022927"/>
    </source>
</evidence>
<organism evidence="14">
    <name type="scientific">Herminiimonas arsenicoxydans</name>
    <dbReference type="NCBI Taxonomy" id="204773"/>
    <lineage>
        <taxon>Bacteria</taxon>
        <taxon>Pseudomonadati</taxon>
        <taxon>Pseudomonadota</taxon>
        <taxon>Betaproteobacteria</taxon>
        <taxon>Burkholderiales</taxon>
        <taxon>Oxalobacteraceae</taxon>
        <taxon>Herminiimonas</taxon>
    </lineage>
</organism>